<dbReference type="STRING" id="1034943.BN59_00340"/>
<evidence type="ECO:0000313" key="7">
    <source>
        <dbReference type="Proteomes" id="UP000044071"/>
    </source>
</evidence>
<feature type="transmembrane region" description="Helical" evidence="5">
    <location>
        <begin position="269"/>
        <end position="287"/>
    </location>
</feature>
<dbReference type="InterPro" id="IPR051679">
    <property type="entry name" value="DASS-Related_Transporters"/>
</dbReference>
<feature type="transmembrane region" description="Helical" evidence="5">
    <location>
        <begin position="213"/>
        <end position="237"/>
    </location>
</feature>
<feature type="transmembrane region" description="Helical" evidence="5">
    <location>
        <begin position="61"/>
        <end position="83"/>
    </location>
</feature>
<feature type="transmembrane region" description="Helical" evidence="5">
    <location>
        <begin position="398"/>
        <end position="418"/>
    </location>
</feature>
<protein>
    <submittedName>
        <fullName evidence="6">Putative malate transporter YflS</fullName>
    </submittedName>
</protein>
<name>A0A078KSN9_9GAMM</name>
<evidence type="ECO:0000256" key="1">
    <source>
        <dbReference type="ARBA" id="ARBA00004141"/>
    </source>
</evidence>
<accession>A0A078KSN9</accession>
<evidence type="ECO:0000256" key="5">
    <source>
        <dbReference type="SAM" id="Phobius"/>
    </source>
</evidence>
<comment type="subcellular location">
    <subcellularLocation>
        <location evidence="1">Membrane</location>
        <topology evidence="1">Multi-pass membrane protein</topology>
    </subcellularLocation>
</comment>
<feature type="transmembrane region" description="Helical" evidence="5">
    <location>
        <begin position="446"/>
        <end position="465"/>
    </location>
</feature>
<feature type="transmembrane region" description="Helical" evidence="5">
    <location>
        <begin position="6"/>
        <end position="30"/>
    </location>
</feature>
<dbReference type="InterPro" id="IPR001898">
    <property type="entry name" value="SLC13A/DASS"/>
</dbReference>
<gene>
    <name evidence="6" type="primary">yflS</name>
    <name evidence="6" type="ORF">BN59_00340</name>
</gene>
<proteinExistence type="predicted"/>
<feature type="transmembrane region" description="Helical" evidence="5">
    <location>
        <begin position="322"/>
        <end position="341"/>
    </location>
</feature>
<dbReference type="Pfam" id="PF00939">
    <property type="entry name" value="Na_sulph_symp"/>
    <property type="match status" value="1"/>
</dbReference>
<keyword evidence="4 5" id="KW-0472">Membrane</keyword>
<organism evidence="6 7">
    <name type="scientific">Legionella massiliensis</name>
    <dbReference type="NCBI Taxonomy" id="1034943"/>
    <lineage>
        <taxon>Bacteria</taxon>
        <taxon>Pseudomonadati</taxon>
        <taxon>Pseudomonadota</taxon>
        <taxon>Gammaproteobacteria</taxon>
        <taxon>Legionellales</taxon>
        <taxon>Legionellaceae</taxon>
        <taxon>Legionella</taxon>
    </lineage>
</organism>
<feature type="transmembrane region" description="Helical" evidence="5">
    <location>
        <begin position="293"/>
        <end position="310"/>
    </location>
</feature>
<sequence length="471" mass="53165">MRLLRFPIYAFDVIGWLMALIVPALLMCFLRETTMNWACSNFVVIFSAALVMWIFRLLPEYVPAVFMILATMLLGLAQQTVLLSGFGSDSFFLALGVFGIGAVLVKSRLFYRLSLLILNHLPRNKFLLQIVLFAIGALMTPVMTAQSARVSLIAPLLEDMRKTAGLSPKSIAANSLACSAFNGCILLSVMFLTGKSSNFVLFGMLPEQAQWQFGWMNWLIVSSVPGAILIISFFILLNLQFRNQDALQVNLVAIKHELQLMGRLTVHEWAAIFSIFALILGLAFSSVHQIPSAWISFAIFFILLTSGVLGKDDFKNRINWPFLFYLGAIIGIMRCVQEIGIDAWINNYLYWLGDIAHEQQVLFIILIYIISWVGGLVFGTMAAPALMFTLLMPVAQQAFISTWLVAFIILMATEAWIFPYQSSYYLCFEEWVKESKSYDLKKTLSINAWFSLLRLFAILLSIPFWHRVGVL</sequence>
<dbReference type="eggNOG" id="COG0471">
    <property type="taxonomic scope" value="Bacteria"/>
</dbReference>
<dbReference type="GO" id="GO:0005886">
    <property type="term" value="C:plasma membrane"/>
    <property type="evidence" value="ECO:0007669"/>
    <property type="project" value="TreeGrafter"/>
</dbReference>
<keyword evidence="7" id="KW-1185">Reference proteome</keyword>
<evidence type="ECO:0000256" key="3">
    <source>
        <dbReference type="ARBA" id="ARBA00022989"/>
    </source>
</evidence>
<evidence type="ECO:0000313" key="6">
    <source>
        <dbReference type="EMBL" id="CDZ76076.1"/>
    </source>
</evidence>
<feature type="transmembrane region" description="Helical" evidence="5">
    <location>
        <begin position="90"/>
        <end position="111"/>
    </location>
</feature>
<dbReference type="AlphaFoldDB" id="A0A078KSN9"/>
<feature type="transmembrane region" description="Helical" evidence="5">
    <location>
        <begin position="171"/>
        <end position="193"/>
    </location>
</feature>
<dbReference type="EMBL" id="CCSB01000001">
    <property type="protein sequence ID" value="CDZ76076.1"/>
    <property type="molecule type" value="Genomic_DNA"/>
</dbReference>
<keyword evidence="2 5" id="KW-0812">Transmembrane</keyword>
<feature type="transmembrane region" description="Helical" evidence="5">
    <location>
        <begin position="37"/>
        <end position="55"/>
    </location>
</feature>
<dbReference type="PANTHER" id="PTHR43652:SF2">
    <property type="entry name" value="BASIC AMINO ACID ANTIPORTER YFCC-RELATED"/>
    <property type="match status" value="1"/>
</dbReference>
<evidence type="ECO:0000256" key="2">
    <source>
        <dbReference type="ARBA" id="ARBA00022692"/>
    </source>
</evidence>
<reference evidence="6 7" key="1">
    <citation type="submission" date="2014-06" db="EMBL/GenBank/DDBJ databases">
        <authorList>
            <person name="Urmite Genomes Urmite Genomes"/>
        </authorList>
    </citation>
    <scope>NUCLEOTIDE SEQUENCE [LARGE SCALE GENOMIC DNA]</scope>
</reference>
<evidence type="ECO:0000256" key="4">
    <source>
        <dbReference type="ARBA" id="ARBA00023136"/>
    </source>
</evidence>
<dbReference type="GO" id="GO:0022857">
    <property type="term" value="F:transmembrane transporter activity"/>
    <property type="evidence" value="ECO:0007669"/>
    <property type="project" value="InterPro"/>
</dbReference>
<dbReference type="RefSeq" id="WP_043872684.1">
    <property type="nucleotide sequence ID" value="NZ_CCVW01000001.1"/>
</dbReference>
<keyword evidence="3 5" id="KW-1133">Transmembrane helix</keyword>
<feature type="transmembrane region" description="Helical" evidence="5">
    <location>
        <begin position="361"/>
        <end position="386"/>
    </location>
</feature>
<dbReference type="OrthoDB" id="8740737at2"/>
<dbReference type="Proteomes" id="UP000044071">
    <property type="component" value="Unassembled WGS sequence"/>
</dbReference>
<feature type="transmembrane region" description="Helical" evidence="5">
    <location>
        <begin position="126"/>
        <end position="150"/>
    </location>
</feature>
<dbReference type="PANTHER" id="PTHR43652">
    <property type="entry name" value="BASIC AMINO ACID ANTIPORTER YFCC-RELATED"/>
    <property type="match status" value="1"/>
</dbReference>